<protein>
    <submittedName>
        <fullName evidence="1">IS66 family insertion sequence element accessory protein TnpB</fullName>
    </submittedName>
</protein>
<accession>A0A9E6MVH9</accession>
<dbReference type="PANTHER" id="PTHR36455">
    <property type="match status" value="1"/>
</dbReference>
<dbReference type="NCBIfam" id="NF033819">
    <property type="entry name" value="IS66_TnpB"/>
    <property type="match status" value="1"/>
</dbReference>
<dbReference type="Proteomes" id="UP000683551">
    <property type="component" value="Chromosome"/>
</dbReference>
<dbReference type="EMBL" id="CP071137">
    <property type="protein sequence ID" value="QWY77155.1"/>
    <property type="molecule type" value="Genomic_DNA"/>
</dbReference>
<reference evidence="1" key="1">
    <citation type="submission" date="2021-02" db="EMBL/GenBank/DDBJ databases">
        <title>Comparative genomics of Ferrovum myxofaciens strains, predominant extremophile bacteria forming large biofilm stalactites in acid mine ecosystems.</title>
        <authorList>
            <person name="Burkartova K."/>
            <person name="Ridl J."/>
            <person name="Pajer P."/>
            <person name="Falteisek L."/>
        </authorList>
    </citation>
    <scope>NUCLEOTIDE SEQUENCE</scope>
    <source>
        <strain evidence="1">MI1III</strain>
    </source>
</reference>
<evidence type="ECO:0000313" key="1">
    <source>
        <dbReference type="EMBL" id="QWY77155.1"/>
    </source>
</evidence>
<name>A0A9E6MVH9_9PROT</name>
<proteinExistence type="predicted"/>
<dbReference type="RefSeq" id="WP_273144343.1">
    <property type="nucleotide sequence ID" value="NZ_CP053675.1"/>
</dbReference>
<evidence type="ECO:0000313" key="2">
    <source>
        <dbReference type="Proteomes" id="UP000683551"/>
    </source>
</evidence>
<gene>
    <name evidence="1" type="primary">tnpB</name>
    <name evidence="1" type="ORF">JZL65_11895</name>
</gene>
<dbReference type="Pfam" id="PF05717">
    <property type="entry name" value="TnpB_IS66"/>
    <property type="match status" value="1"/>
</dbReference>
<sequence>MFFAEARVRVFIYGQPVDARKSYDGLYALARNEMKQDPLSGHLFCFINRRANQIKVLWWDRSGFVFGVNAWSREDSSRTGARFAPVKPIGPISNFCWRAWNRSPSGNVFPVCQPLETRAKITRKYTRKSITTD</sequence>
<dbReference type="PANTHER" id="PTHR36455:SF1">
    <property type="entry name" value="BLR8292 PROTEIN"/>
    <property type="match status" value="1"/>
</dbReference>
<dbReference type="InterPro" id="IPR008878">
    <property type="entry name" value="Transposase_IS66_Orf2"/>
</dbReference>
<organism evidence="1 2">
    <name type="scientific">Ferrovum myxofaciens</name>
    <dbReference type="NCBI Taxonomy" id="416213"/>
    <lineage>
        <taxon>Bacteria</taxon>
        <taxon>Pseudomonadati</taxon>
        <taxon>Pseudomonadota</taxon>
        <taxon>Betaproteobacteria</taxon>
        <taxon>Ferrovales</taxon>
        <taxon>Ferrovaceae</taxon>
        <taxon>Ferrovum</taxon>
    </lineage>
</organism>
<dbReference type="AlphaFoldDB" id="A0A9E6MVH9"/>